<dbReference type="NCBIfam" id="TIGR00738">
    <property type="entry name" value="rrf2_super"/>
    <property type="match status" value="1"/>
</dbReference>
<proteinExistence type="predicted"/>
<reference evidence="2" key="1">
    <citation type="journal article" date="2015" name="Int. J. Syst. Evol. Microbiol.">
        <title>Rhizobium alvei sp. nov., isolated from a freshwater river.</title>
        <authorList>
            <person name="Sheu S.Y."/>
            <person name="Huang H.W."/>
            <person name="Young C.C."/>
            <person name="Chen W.M."/>
        </authorList>
    </citation>
    <scope>NUCLEOTIDE SEQUENCE</scope>
    <source>
        <strain evidence="2">TNR-22</strain>
    </source>
</reference>
<protein>
    <submittedName>
        <fullName evidence="2">Rrf2 family transcriptional regulator</fullName>
    </submittedName>
</protein>
<keyword evidence="3" id="KW-1185">Reference proteome</keyword>
<accession>A0ABT8YRU2</accession>
<comment type="caution">
    <text evidence="2">The sequence shown here is derived from an EMBL/GenBank/DDBJ whole genome shotgun (WGS) entry which is preliminary data.</text>
</comment>
<dbReference type="SUPFAM" id="SSF46785">
    <property type="entry name" value="Winged helix' DNA-binding domain"/>
    <property type="match status" value="1"/>
</dbReference>
<keyword evidence="1" id="KW-0238">DNA-binding</keyword>
<dbReference type="Gene3D" id="1.10.10.10">
    <property type="entry name" value="Winged helix-like DNA-binding domain superfamily/Winged helix DNA-binding domain"/>
    <property type="match status" value="1"/>
</dbReference>
<dbReference type="PROSITE" id="PS01332">
    <property type="entry name" value="HTH_RRF2_1"/>
    <property type="match status" value="1"/>
</dbReference>
<reference evidence="2" key="2">
    <citation type="submission" date="2023-07" db="EMBL/GenBank/DDBJ databases">
        <authorList>
            <person name="Shen H."/>
        </authorList>
    </citation>
    <scope>NUCLEOTIDE SEQUENCE</scope>
    <source>
        <strain evidence="2">TNR-22</strain>
    </source>
</reference>
<dbReference type="EMBL" id="JAUOZU010000017">
    <property type="protein sequence ID" value="MDO6966329.1"/>
    <property type="molecule type" value="Genomic_DNA"/>
</dbReference>
<name>A0ABT8YRU2_9HYPH</name>
<dbReference type="PROSITE" id="PS51197">
    <property type="entry name" value="HTH_RRF2_2"/>
    <property type="match status" value="1"/>
</dbReference>
<sequence>MLTKKGKYGLKALIALARLPEGETAFSGEIALANQIPKKFLDTILLELRNAGIVRSRKGPTGGYSLSRPASEIRIGHAIRVIDGPLAPIRCASRTAYEACDDCADPASCLVRKAMTQVRDAISEILDKLTLEQLISGDYAELDIDLDMDRTKVAT</sequence>
<gene>
    <name evidence="2" type="ORF">Q4481_20450</name>
</gene>
<dbReference type="Proteomes" id="UP001174932">
    <property type="component" value="Unassembled WGS sequence"/>
</dbReference>
<dbReference type="Pfam" id="PF02082">
    <property type="entry name" value="Rrf2"/>
    <property type="match status" value="1"/>
</dbReference>
<evidence type="ECO:0000256" key="1">
    <source>
        <dbReference type="ARBA" id="ARBA00023125"/>
    </source>
</evidence>
<dbReference type="InterPro" id="IPR036390">
    <property type="entry name" value="WH_DNA-bd_sf"/>
</dbReference>
<dbReference type="PANTHER" id="PTHR33221:SF5">
    <property type="entry name" value="HTH-TYPE TRANSCRIPTIONAL REGULATOR ISCR"/>
    <property type="match status" value="1"/>
</dbReference>
<dbReference type="InterPro" id="IPR036388">
    <property type="entry name" value="WH-like_DNA-bd_sf"/>
</dbReference>
<dbReference type="RefSeq" id="WP_304378253.1">
    <property type="nucleotide sequence ID" value="NZ_JAUOZU010000017.1"/>
</dbReference>
<evidence type="ECO:0000313" key="3">
    <source>
        <dbReference type="Proteomes" id="UP001174932"/>
    </source>
</evidence>
<organism evidence="2 3">
    <name type="scientific">Rhizobium alvei</name>
    <dbReference type="NCBI Taxonomy" id="1132659"/>
    <lineage>
        <taxon>Bacteria</taxon>
        <taxon>Pseudomonadati</taxon>
        <taxon>Pseudomonadota</taxon>
        <taxon>Alphaproteobacteria</taxon>
        <taxon>Hyphomicrobiales</taxon>
        <taxon>Rhizobiaceae</taxon>
        <taxon>Rhizobium/Agrobacterium group</taxon>
        <taxon>Rhizobium</taxon>
    </lineage>
</organism>
<evidence type="ECO:0000313" key="2">
    <source>
        <dbReference type="EMBL" id="MDO6966329.1"/>
    </source>
</evidence>
<dbReference type="InterPro" id="IPR030489">
    <property type="entry name" value="TR_Rrf2-type_CS"/>
</dbReference>
<dbReference type="InterPro" id="IPR000944">
    <property type="entry name" value="Tscrpt_reg_Rrf2"/>
</dbReference>
<dbReference type="PANTHER" id="PTHR33221">
    <property type="entry name" value="WINGED HELIX-TURN-HELIX TRANSCRIPTIONAL REGULATOR, RRF2 FAMILY"/>
    <property type="match status" value="1"/>
</dbReference>